<evidence type="ECO:0000256" key="1">
    <source>
        <dbReference type="SAM" id="Phobius"/>
    </source>
</evidence>
<dbReference type="InParanoid" id="A0A6P6XVP0"/>
<name>A0A6P6XVP0_DERPT</name>
<reference evidence="3" key="1">
    <citation type="submission" date="2025-08" db="UniProtKB">
        <authorList>
            <consortium name="RefSeq"/>
        </authorList>
    </citation>
    <scope>IDENTIFICATION</scope>
    <source>
        <strain evidence="3">Airmid</strain>
    </source>
</reference>
<dbReference type="KEGG" id="dpte:113791356"/>
<sequence>MITVRLNDYEQQNISWTFSSVKRAILITLIVWLTILFLLIIVIWPQNDYLISIEIFNEIVHSKRNDFIVIETIISKITEFLMKYCQYDDCELLSKYRNNLIRFYQKSYFIANISYRIFSIGIFPVYFVAIVFVFHLYQCNQINLMKLIMTIIFFSLYSCHCIFIIGDSFKILSCRNKKLFWYQFHTDYVYLFSETYKFNLTLRYILLFIELLSKSLVIICLLFYSHQTEMHIQNTLITLIFMTVFISINILNFRIAHIPSYNRISTKIFN</sequence>
<feature type="transmembrane region" description="Helical" evidence="1">
    <location>
        <begin position="144"/>
        <end position="165"/>
    </location>
</feature>
<proteinExistence type="predicted"/>
<keyword evidence="2" id="KW-1185">Reference proteome</keyword>
<feature type="transmembrane region" description="Helical" evidence="1">
    <location>
        <begin position="204"/>
        <end position="224"/>
    </location>
</feature>
<feature type="transmembrane region" description="Helical" evidence="1">
    <location>
        <begin position="24"/>
        <end position="44"/>
    </location>
</feature>
<evidence type="ECO:0000313" key="2">
    <source>
        <dbReference type="Proteomes" id="UP000515146"/>
    </source>
</evidence>
<organism evidence="2 3">
    <name type="scientific">Dermatophagoides pteronyssinus</name>
    <name type="common">European house dust mite</name>
    <dbReference type="NCBI Taxonomy" id="6956"/>
    <lineage>
        <taxon>Eukaryota</taxon>
        <taxon>Metazoa</taxon>
        <taxon>Ecdysozoa</taxon>
        <taxon>Arthropoda</taxon>
        <taxon>Chelicerata</taxon>
        <taxon>Arachnida</taxon>
        <taxon>Acari</taxon>
        <taxon>Acariformes</taxon>
        <taxon>Sarcoptiformes</taxon>
        <taxon>Astigmata</taxon>
        <taxon>Psoroptidia</taxon>
        <taxon>Analgoidea</taxon>
        <taxon>Pyroglyphidae</taxon>
        <taxon>Dermatophagoidinae</taxon>
        <taxon>Dermatophagoides</taxon>
    </lineage>
</organism>
<evidence type="ECO:0000313" key="3">
    <source>
        <dbReference type="RefSeq" id="XP_027196926.1"/>
    </source>
</evidence>
<dbReference type="Proteomes" id="UP000515146">
    <property type="component" value="Unplaced"/>
</dbReference>
<keyword evidence="1" id="KW-0812">Transmembrane</keyword>
<dbReference type="RefSeq" id="XP_027196926.1">
    <property type="nucleotide sequence ID" value="XM_027341125.1"/>
</dbReference>
<keyword evidence="1" id="KW-1133">Transmembrane helix</keyword>
<keyword evidence="1" id="KW-0472">Membrane</keyword>
<feature type="transmembrane region" description="Helical" evidence="1">
    <location>
        <begin position="236"/>
        <end position="255"/>
    </location>
</feature>
<accession>A0A6P6XVP0</accession>
<feature type="transmembrane region" description="Helical" evidence="1">
    <location>
        <begin position="113"/>
        <end position="137"/>
    </location>
</feature>
<protein>
    <submittedName>
        <fullName evidence="3">Uncharacterized protein LOC113791356</fullName>
    </submittedName>
</protein>
<gene>
    <name evidence="3" type="primary">LOC113791356</name>
</gene>
<dbReference type="AlphaFoldDB" id="A0A6P6XVP0"/>